<evidence type="ECO:0000313" key="3">
    <source>
        <dbReference type="Proteomes" id="UP000000311"/>
    </source>
</evidence>
<organism evidence="3">
    <name type="scientific">Camponotus floridanus</name>
    <name type="common">Florida carpenter ant</name>
    <dbReference type="NCBI Taxonomy" id="104421"/>
    <lineage>
        <taxon>Eukaryota</taxon>
        <taxon>Metazoa</taxon>
        <taxon>Ecdysozoa</taxon>
        <taxon>Arthropoda</taxon>
        <taxon>Hexapoda</taxon>
        <taxon>Insecta</taxon>
        <taxon>Pterygota</taxon>
        <taxon>Neoptera</taxon>
        <taxon>Endopterygota</taxon>
        <taxon>Hymenoptera</taxon>
        <taxon>Apocrita</taxon>
        <taxon>Aculeata</taxon>
        <taxon>Formicoidea</taxon>
        <taxon>Formicidae</taxon>
        <taxon>Formicinae</taxon>
        <taxon>Camponotus</taxon>
    </lineage>
</organism>
<feature type="region of interest" description="Disordered" evidence="1">
    <location>
        <begin position="61"/>
        <end position="120"/>
    </location>
</feature>
<dbReference type="InParanoid" id="E2A5Y7"/>
<evidence type="ECO:0000313" key="2">
    <source>
        <dbReference type="EMBL" id="EFN71168.1"/>
    </source>
</evidence>
<reference evidence="2 3" key="1">
    <citation type="journal article" date="2010" name="Science">
        <title>Genomic comparison of the ants Camponotus floridanus and Harpegnathos saltator.</title>
        <authorList>
            <person name="Bonasio R."/>
            <person name="Zhang G."/>
            <person name="Ye C."/>
            <person name="Mutti N.S."/>
            <person name="Fang X."/>
            <person name="Qin N."/>
            <person name="Donahue G."/>
            <person name="Yang P."/>
            <person name="Li Q."/>
            <person name="Li C."/>
            <person name="Zhang P."/>
            <person name="Huang Z."/>
            <person name="Berger S.L."/>
            <person name="Reinberg D."/>
            <person name="Wang J."/>
            <person name="Liebig J."/>
        </authorList>
    </citation>
    <scope>NUCLEOTIDE SEQUENCE [LARGE SCALE GENOMIC DNA]</scope>
    <source>
        <strain evidence="3">C129</strain>
    </source>
</reference>
<accession>E2A5Y7</accession>
<feature type="compositionally biased region" description="Low complexity" evidence="1">
    <location>
        <begin position="62"/>
        <end position="79"/>
    </location>
</feature>
<gene>
    <name evidence="2" type="ORF">EAG_05405</name>
</gene>
<dbReference type="AlphaFoldDB" id="E2A5Y7"/>
<sequence>MPQAYIRRISKRTRVPKRNTEYLCHHPEVCLVAFLFSCEKDRRRGSRSVASQITAICGENETSATSTASSTSATASLTTGGVADPLPVSSTRLEPIKAESTRRRSSSGKLSNPDVCRAQPEIETLSVPAGGNANDKSRDRTFKLFVHENSSSYCENSSRITHPSPSLSPPSLPADILTGSFTRKVLA</sequence>
<name>E2A5Y7_CAMFO</name>
<keyword evidence="3" id="KW-1185">Reference proteome</keyword>
<dbReference type="Proteomes" id="UP000000311">
    <property type="component" value="Unassembled WGS sequence"/>
</dbReference>
<dbReference type="EMBL" id="GL437072">
    <property type="protein sequence ID" value="EFN71168.1"/>
    <property type="molecule type" value="Genomic_DNA"/>
</dbReference>
<proteinExistence type="predicted"/>
<evidence type="ECO:0000256" key="1">
    <source>
        <dbReference type="SAM" id="MobiDB-lite"/>
    </source>
</evidence>
<protein>
    <submittedName>
        <fullName evidence="2">Uncharacterized protein</fullName>
    </submittedName>
</protein>